<dbReference type="InterPro" id="IPR029063">
    <property type="entry name" value="SAM-dependent_MTases_sf"/>
</dbReference>
<dbReference type="GO" id="GO:0032259">
    <property type="term" value="P:methylation"/>
    <property type="evidence" value="ECO:0007669"/>
    <property type="project" value="UniProtKB-KW"/>
</dbReference>
<protein>
    <submittedName>
        <fullName evidence="4">Class I SAM-dependent methyltransferase</fullName>
    </submittedName>
</protein>
<name>A0A939E2V9_9CORY</name>
<dbReference type="Proteomes" id="UP000664332">
    <property type="component" value="Unassembled WGS sequence"/>
</dbReference>
<dbReference type="EMBL" id="JAFLEQ010000016">
    <property type="protein sequence ID" value="MBN9644686.1"/>
    <property type="molecule type" value="Genomic_DNA"/>
</dbReference>
<evidence type="ECO:0000256" key="2">
    <source>
        <dbReference type="ARBA" id="ARBA00022679"/>
    </source>
</evidence>
<dbReference type="CDD" id="cd02440">
    <property type="entry name" value="AdoMet_MTases"/>
    <property type="match status" value="1"/>
</dbReference>
<accession>A0A939E2V9</accession>
<evidence type="ECO:0000259" key="3">
    <source>
        <dbReference type="Pfam" id="PF13649"/>
    </source>
</evidence>
<keyword evidence="2" id="KW-0808">Transferase</keyword>
<feature type="domain" description="Methyltransferase" evidence="3">
    <location>
        <begin position="51"/>
        <end position="149"/>
    </location>
</feature>
<dbReference type="GO" id="GO:0008168">
    <property type="term" value="F:methyltransferase activity"/>
    <property type="evidence" value="ECO:0007669"/>
    <property type="project" value="UniProtKB-KW"/>
</dbReference>
<dbReference type="PANTHER" id="PTHR43861">
    <property type="entry name" value="TRANS-ACONITATE 2-METHYLTRANSFERASE-RELATED"/>
    <property type="match status" value="1"/>
</dbReference>
<gene>
    <name evidence="4" type="ORF">JZY06_08710</name>
</gene>
<evidence type="ECO:0000313" key="4">
    <source>
        <dbReference type="EMBL" id="MBN9644686.1"/>
    </source>
</evidence>
<dbReference type="PANTHER" id="PTHR43861:SF1">
    <property type="entry name" value="TRANS-ACONITATE 2-METHYLTRANSFERASE"/>
    <property type="match status" value="1"/>
</dbReference>
<dbReference type="Pfam" id="PF13649">
    <property type="entry name" value="Methyltransf_25"/>
    <property type="match status" value="1"/>
</dbReference>
<proteinExistence type="predicted"/>
<organism evidence="4 5">
    <name type="scientific">Corynebacterium mendelii</name>
    <dbReference type="NCBI Taxonomy" id="2765362"/>
    <lineage>
        <taxon>Bacteria</taxon>
        <taxon>Bacillati</taxon>
        <taxon>Actinomycetota</taxon>
        <taxon>Actinomycetes</taxon>
        <taxon>Mycobacteriales</taxon>
        <taxon>Corynebacteriaceae</taxon>
        <taxon>Corynebacterium</taxon>
    </lineage>
</organism>
<evidence type="ECO:0000256" key="1">
    <source>
        <dbReference type="ARBA" id="ARBA00022603"/>
    </source>
</evidence>
<comment type="caution">
    <text evidence="4">The sequence shown here is derived from an EMBL/GenBank/DDBJ whole genome shotgun (WGS) entry which is preliminary data.</text>
</comment>
<keyword evidence="1 4" id="KW-0489">Methyltransferase</keyword>
<evidence type="ECO:0000313" key="5">
    <source>
        <dbReference type="Proteomes" id="UP000664332"/>
    </source>
</evidence>
<keyword evidence="5" id="KW-1185">Reference proteome</keyword>
<dbReference type="SUPFAM" id="SSF53335">
    <property type="entry name" value="S-adenosyl-L-methionine-dependent methyltransferases"/>
    <property type="match status" value="1"/>
</dbReference>
<dbReference type="InterPro" id="IPR041698">
    <property type="entry name" value="Methyltransf_25"/>
</dbReference>
<dbReference type="RefSeq" id="WP_207279174.1">
    <property type="nucleotide sequence ID" value="NZ_JAFLEQ010000016.1"/>
</dbReference>
<dbReference type="AlphaFoldDB" id="A0A939E2V9"/>
<sequence length="274" mass="29875">MAADTAHTPAFIVSAWQDQQQAFIEQRDLRTTTMLETVARHAATLGRPPRILDLACGPGYLSTAAAERFPDAVIVGVDRDPVLLKLAADTNPEPDRITYVDGDLTADDLAELLPHRPFDAVISTTALHWLDPDHLVGLYVRLAALMAPGAVLLNGDHLLFNPISQPFLSGVCEQLRNEHLAAATAAGAMTWSDWWTAAESLPGYEQAAQLRKQRWRDKHATLPVSAEFHLEALRAAGFTELGTIFQWFDDRIIFGRKPTGPDTPGDSDGPGSGH</sequence>
<dbReference type="Gene3D" id="3.40.50.150">
    <property type="entry name" value="Vaccinia Virus protein VP39"/>
    <property type="match status" value="1"/>
</dbReference>
<reference evidence="4" key="1">
    <citation type="submission" date="2021-03" db="EMBL/GenBank/DDBJ databases">
        <authorList>
            <person name="Sun Q."/>
        </authorList>
    </citation>
    <scope>NUCLEOTIDE SEQUENCE</scope>
    <source>
        <strain evidence="4">CCM 8862</strain>
    </source>
</reference>